<dbReference type="SUPFAM" id="SSF56968">
    <property type="entry name" value="Lipovitellin-phosvitin complex, beta-sheet shell regions"/>
    <property type="match status" value="1"/>
</dbReference>
<organism evidence="2 3">
    <name type="scientific">Rhipicephalus microplus</name>
    <name type="common">Cattle tick</name>
    <name type="synonym">Boophilus microplus</name>
    <dbReference type="NCBI Taxonomy" id="6941"/>
    <lineage>
        <taxon>Eukaryota</taxon>
        <taxon>Metazoa</taxon>
        <taxon>Ecdysozoa</taxon>
        <taxon>Arthropoda</taxon>
        <taxon>Chelicerata</taxon>
        <taxon>Arachnida</taxon>
        <taxon>Acari</taxon>
        <taxon>Parasitiformes</taxon>
        <taxon>Ixodida</taxon>
        <taxon>Ixodoidea</taxon>
        <taxon>Ixodidae</taxon>
        <taxon>Rhipicephalinae</taxon>
        <taxon>Rhipicephalus</taxon>
        <taxon>Boophilus</taxon>
    </lineage>
</organism>
<evidence type="ECO:0000313" key="3">
    <source>
        <dbReference type="Proteomes" id="UP000821866"/>
    </source>
</evidence>
<proteinExistence type="predicted"/>
<gene>
    <name evidence="2" type="ORF">HPB51_002195</name>
</gene>
<keyword evidence="1" id="KW-0732">Signal</keyword>
<reference evidence="2" key="1">
    <citation type="journal article" date="2020" name="Cell">
        <title>Large-Scale Comparative Analyses of Tick Genomes Elucidate Their Genetic Diversity and Vector Capacities.</title>
        <authorList>
            <consortium name="Tick Genome and Microbiome Consortium (TIGMIC)"/>
            <person name="Jia N."/>
            <person name="Wang J."/>
            <person name="Shi W."/>
            <person name="Du L."/>
            <person name="Sun Y."/>
            <person name="Zhan W."/>
            <person name="Jiang J.F."/>
            <person name="Wang Q."/>
            <person name="Zhang B."/>
            <person name="Ji P."/>
            <person name="Bell-Sakyi L."/>
            <person name="Cui X.M."/>
            <person name="Yuan T.T."/>
            <person name="Jiang B.G."/>
            <person name="Yang W.F."/>
            <person name="Lam T.T."/>
            <person name="Chang Q.C."/>
            <person name="Ding S.J."/>
            <person name="Wang X.J."/>
            <person name="Zhu J.G."/>
            <person name="Ruan X.D."/>
            <person name="Zhao L."/>
            <person name="Wei J.T."/>
            <person name="Ye R.Z."/>
            <person name="Que T.C."/>
            <person name="Du C.H."/>
            <person name="Zhou Y.H."/>
            <person name="Cheng J.X."/>
            <person name="Dai P.F."/>
            <person name="Guo W.B."/>
            <person name="Han X.H."/>
            <person name="Huang E.J."/>
            <person name="Li L.F."/>
            <person name="Wei W."/>
            <person name="Gao Y.C."/>
            <person name="Liu J.Z."/>
            <person name="Shao H.Z."/>
            <person name="Wang X."/>
            <person name="Wang C.C."/>
            <person name="Yang T.C."/>
            <person name="Huo Q.B."/>
            <person name="Li W."/>
            <person name="Chen H.Y."/>
            <person name="Chen S.E."/>
            <person name="Zhou L.G."/>
            <person name="Ni X.B."/>
            <person name="Tian J.H."/>
            <person name="Sheng Y."/>
            <person name="Liu T."/>
            <person name="Pan Y.S."/>
            <person name="Xia L.Y."/>
            <person name="Li J."/>
            <person name="Zhao F."/>
            <person name="Cao W.C."/>
        </authorList>
    </citation>
    <scope>NUCLEOTIDE SEQUENCE</scope>
    <source>
        <strain evidence="2">Rmic-2018</strain>
    </source>
</reference>
<reference evidence="2" key="2">
    <citation type="submission" date="2021-09" db="EMBL/GenBank/DDBJ databases">
        <authorList>
            <person name="Jia N."/>
            <person name="Wang J."/>
            <person name="Shi W."/>
            <person name="Du L."/>
            <person name="Sun Y."/>
            <person name="Zhan W."/>
            <person name="Jiang J."/>
            <person name="Wang Q."/>
            <person name="Zhang B."/>
            <person name="Ji P."/>
            <person name="Sakyi L.B."/>
            <person name="Cui X."/>
            <person name="Yuan T."/>
            <person name="Jiang B."/>
            <person name="Yang W."/>
            <person name="Lam T.T.-Y."/>
            <person name="Chang Q."/>
            <person name="Ding S."/>
            <person name="Wang X."/>
            <person name="Zhu J."/>
            <person name="Ruan X."/>
            <person name="Zhao L."/>
            <person name="Wei J."/>
            <person name="Que T."/>
            <person name="Du C."/>
            <person name="Cheng J."/>
            <person name="Dai P."/>
            <person name="Han X."/>
            <person name="Huang E."/>
            <person name="Gao Y."/>
            <person name="Liu J."/>
            <person name="Shao H."/>
            <person name="Ye R."/>
            <person name="Li L."/>
            <person name="Wei W."/>
            <person name="Wang X."/>
            <person name="Wang C."/>
            <person name="Huo Q."/>
            <person name="Li W."/>
            <person name="Guo W."/>
            <person name="Chen H."/>
            <person name="Chen S."/>
            <person name="Zhou L."/>
            <person name="Zhou L."/>
            <person name="Ni X."/>
            <person name="Tian J."/>
            <person name="Zhou Y."/>
            <person name="Sheng Y."/>
            <person name="Liu T."/>
            <person name="Pan Y."/>
            <person name="Xia L."/>
            <person name="Li J."/>
            <person name="Zhao F."/>
            <person name="Cao W."/>
        </authorList>
    </citation>
    <scope>NUCLEOTIDE SEQUENCE</scope>
    <source>
        <strain evidence="2">Rmic-2018</strain>
        <tissue evidence="2">Larvae</tissue>
    </source>
</reference>
<keyword evidence="3" id="KW-1185">Reference proteome</keyword>
<feature type="signal peptide" evidence="1">
    <location>
        <begin position="1"/>
        <end position="18"/>
    </location>
</feature>
<feature type="chain" id="PRO_5039941305" evidence="1">
    <location>
        <begin position="19"/>
        <end position="126"/>
    </location>
</feature>
<protein>
    <submittedName>
        <fullName evidence="2">Uncharacterized protein</fullName>
    </submittedName>
</protein>
<dbReference type="InterPro" id="IPR015816">
    <property type="entry name" value="Vitellinogen_b-sht_N"/>
</dbReference>
<dbReference type="InterPro" id="IPR015819">
    <property type="entry name" value="Lipid_transp_b-sht_shell"/>
</dbReference>
<dbReference type="VEuPathDB" id="VectorBase:LOC119181228"/>
<evidence type="ECO:0000256" key="1">
    <source>
        <dbReference type="SAM" id="SignalP"/>
    </source>
</evidence>
<dbReference type="Proteomes" id="UP000821866">
    <property type="component" value="Chromosome 11"/>
</dbReference>
<name>A0A9J6EKY7_RHIMP</name>
<dbReference type="EMBL" id="JABSTU010000003">
    <property type="protein sequence ID" value="KAH8034781.1"/>
    <property type="molecule type" value="Genomic_DNA"/>
</dbReference>
<sequence>MLIRLLALSCWAVATCYAGPLPQDGISRDCKSPMTTQQTILYTYVGENRIENQDAQHHVQVKANVEVGVVSPCIFSFKLADVDLQGVSVANRYAFKEALERHPMTVYIEDGIVGEIRHNAEELPWA</sequence>
<evidence type="ECO:0000313" key="2">
    <source>
        <dbReference type="EMBL" id="KAH8034781.1"/>
    </source>
</evidence>
<dbReference type="AlphaFoldDB" id="A0A9J6EKY7"/>
<dbReference type="Gene3D" id="2.30.230.10">
    <property type="entry name" value="Lipovitellin, beta-sheet shell regions, chain A"/>
    <property type="match status" value="1"/>
</dbReference>
<accession>A0A9J6EKY7</accession>
<comment type="caution">
    <text evidence="2">The sequence shown here is derived from an EMBL/GenBank/DDBJ whole genome shotgun (WGS) entry which is preliminary data.</text>
</comment>
<dbReference type="GO" id="GO:0005319">
    <property type="term" value="F:lipid transporter activity"/>
    <property type="evidence" value="ECO:0007669"/>
    <property type="project" value="InterPro"/>
</dbReference>